<evidence type="ECO:0000313" key="1">
    <source>
        <dbReference type="EMBL" id="NWH06270.1"/>
    </source>
</evidence>
<keyword evidence="2" id="KW-1185">Reference proteome</keyword>
<organism evidence="1 2">
    <name type="scientific">Desulfobacter latus</name>
    <dbReference type="NCBI Taxonomy" id="2292"/>
    <lineage>
        <taxon>Bacteria</taxon>
        <taxon>Pseudomonadati</taxon>
        <taxon>Thermodesulfobacteriota</taxon>
        <taxon>Desulfobacteria</taxon>
        <taxon>Desulfobacterales</taxon>
        <taxon>Desulfobacteraceae</taxon>
        <taxon>Desulfobacter</taxon>
    </lineage>
</organism>
<sequence length="96" mass="10972">MKSGFTISGLLQTDGVFSCSFSLLLRAIYKKLQSTPYLFVNADMLKFIKVYIYMTKKKEICDEEIRWVLGAGNSYTINLKISMPLRCDGFLNPITE</sequence>
<protein>
    <submittedName>
        <fullName evidence="1">Uncharacterized protein</fullName>
    </submittedName>
</protein>
<gene>
    <name evidence="1" type="ORF">HXW94_14980</name>
</gene>
<dbReference type="EMBL" id="JACADJ010000066">
    <property type="protein sequence ID" value="NWH06270.1"/>
    <property type="molecule type" value="Genomic_DNA"/>
</dbReference>
<comment type="caution">
    <text evidence="1">The sequence shown here is derived from an EMBL/GenBank/DDBJ whole genome shotgun (WGS) entry which is preliminary data.</text>
</comment>
<evidence type="ECO:0000313" key="2">
    <source>
        <dbReference type="Proteomes" id="UP000553343"/>
    </source>
</evidence>
<dbReference type="RefSeq" id="WP_178367723.1">
    <property type="nucleotide sequence ID" value="NZ_JACADJ010000066.1"/>
</dbReference>
<name>A0A850T1P5_9BACT</name>
<accession>A0A850T1P5</accession>
<proteinExistence type="predicted"/>
<reference evidence="1 2" key="1">
    <citation type="submission" date="2020-06" db="EMBL/GenBank/DDBJ databases">
        <title>High-quality draft genome of sulfate reducer Desulfobacter latus type strain AcrS2 isolated from marine sediment.</title>
        <authorList>
            <person name="Hoppe M."/>
            <person name="Larsen C.K."/>
            <person name="Marshall I.P.G."/>
            <person name="Schramm A."/>
            <person name="Marietou A.G."/>
        </authorList>
    </citation>
    <scope>NUCLEOTIDE SEQUENCE [LARGE SCALE GENOMIC DNA]</scope>
    <source>
        <strain evidence="1 2">AcRS2</strain>
    </source>
</reference>
<dbReference type="AlphaFoldDB" id="A0A850T1P5"/>
<dbReference type="Proteomes" id="UP000553343">
    <property type="component" value="Unassembled WGS sequence"/>
</dbReference>